<evidence type="ECO:0000313" key="6">
    <source>
        <dbReference type="Proteomes" id="UP000240569"/>
    </source>
</evidence>
<dbReference type="Pfam" id="PF07687">
    <property type="entry name" value="M20_dimer"/>
    <property type="match status" value="1"/>
</dbReference>
<gene>
    <name evidence="5" type="ORF">B9Q02_10885</name>
</gene>
<dbReference type="AlphaFoldDB" id="A0A2R6A9X5"/>
<comment type="caution">
    <text evidence="5">The sequence shown here is derived from an EMBL/GenBank/DDBJ whole genome shotgun (WGS) entry which is preliminary data.</text>
</comment>
<dbReference type="GO" id="GO:0006508">
    <property type="term" value="P:proteolysis"/>
    <property type="evidence" value="ECO:0007669"/>
    <property type="project" value="UniProtKB-KW"/>
</dbReference>
<dbReference type="InterPro" id="IPR002933">
    <property type="entry name" value="Peptidase_M20"/>
</dbReference>
<proteinExistence type="predicted"/>
<evidence type="ECO:0000259" key="4">
    <source>
        <dbReference type="Pfam" id="PF07687"/>
    </source>
</evidence>
<organism evidence="5 6">
    <name type="scientific">Candidatus Marsarchaeota G1 archaeon BE_D</name>
    <dbReference type="NCBI Taxonomy" id="1978156"/>
    <lineage>
        <taxon>Archaea</taxon>
        <taxon>Candidatus Marsarchaeota</taxon>
        <taxon>Candidatus Marsarchaeota group 1</taxon>
    </lineage>
</organism>
<evidence type="ECO:0000256" key="2">
    <source>
        <dbReference type="ARBA" id="ARBA00022723"/>
    </source>
</evidence>
<dbReference type="Gene3D" id="3.30.70.360">
    <property type="match status" value="1"/>
</dbReference>
<dbReference type="InterPro" id="IPR011650">
    <property type="entry name" value="Peptidase_M20_dimer"/>
</dbReference>
<reference evidence="5 6" key="1">
    <citation type="submission" date="2017-04" db="EMBL/GenBank/DDBJ databases">
        <title>Novel microbial lineages endemic to geothermal iron-oxide mats fill important gaps in the evolutionary history of Archaea.</title>
        <authorList>
            <person name="Jay Z.J."/>
            <person name="Beam J.P."/>
            <person name="Dlakic M."/>
            <person name="Rusch D.B."/>
            <person name="Kozubal M.A."/>
            <person name="Inskeep W.P."/>
        </authorList>
    </citation>
    <scope>NUCLEOTIDE SEQUENCE [LARGE SCALE GENOMIC DNA]</scope>
    <source>
        <strain evidence="5">BE_D</strain>
    </source>
</reference>
<sequence length="484" mass="54221">MNQSLKQIHEYIDEHLEEHVERIKEFVRIPSIAAENPEGVRRCAQKLANYFEELGCKKVEIVETAGQPVVYAHYDAQARNTLLVYLMYDVKQVSGEKWTLTDDPFDPKLVELPPFKKVLVGRGAINSKGPLVAFLNALFSIKACGEELPVNLKFVAEGEEELGSAHLKDFIKHRIEELKDAQACFSPSASQNIKGEVTLSLGCKGVVEFELECSGESWGRGPTVRPIHSSMAAAVESPIWRMIHALASMTDPRDPMKVVIEGFYDNVAPPTKEDLELVEKLAQTYDEKAIAEELGVKHFYNDLKGKELLLKMLYSTTLNIQGIQAGYTGPLFKTVLPEKIVVKMESRLVPNQTTTETVEKIRKHLDKLGYTDIKINEYPEANGVDDWSRTSPKAGIVQAVIEAYREYGFEPRVWPFSLGSSPQAIFTKDPLKLPFVSAGLSHGARAHAPDEYYVIEGNEKVKGLAHAEKFFVSLLYKLGERALR</sequence>
<evidence type="ECO:0000256" key="1">
    <source>
        <dbReference type="ARBA" id="ARBA00022670"/>
    </source>
</evidence>
<accession>A0A2R6A9X5</accession>
<evidence type="ECO:0000256" key="3">
    <source>
        <dbReference type="ARBA" id="ARBA00022801"/>
    </source>
</evidence>
<dbReference type="PANTHER" id="PTHR43270:SF4">
    <property type="entry name" value="CARNOSINE DIPEPTIDASE 2, ISOFORM A"/>
    <property type="match status" value="1"/>
</dbReference>
<keyword evidence="2" id="KW-0479">Metal-binding</keyword>
<keyword evidence="3" id="KW-0378">Hydrolase</keyword>
<dbReference type="Gene3D" id="3.40.630.10">
    <property type="entry name" value="Zn peptidases"/>
    <property type="match status" value="1"/>
</dbReference>
<dbReference type="GO" id="GO:0008233">
    <property type="term" value="F:peptidase activity"/>
    <property type="evidence" value="ECO:0007669"/>
    <property type="project" value="UniProtKB-KW"/>
</dbReference>
<dbReference type="PANTHER" id="PTHR43270">
    <property type="entry name" value="BETA-ALA-HIS DIPEPTIDASE"/>
    <property type="match status" value="1"/>
</dbReference>
<dbReference type="EMBL" id="NEXD01000115">
    <property type="protein sequence ID" value="PSN83127.1"/>
    <property type="molecule type" value="Genomic_DNA"/>
</dbReference>
<feature type="domain" description="Peptidase M20 dimerisation" evidence="4">
    <location>
        <begin position="225"/>
        <end position="369"/>
    </location>
</feature>
<dbReference type="SUPFAM" id="SSF53187">
    <property type="entry name" value="Zn-dependent exopeptidases"/>
    <property type="match status" value="1"/>
</dbReference>
<dbReference type="GO" id="GO:0046872">
    <property type="term" value="F:metal ion binding"/>
    <property type="evidence" value="ECO:0007669"/>
    <property type="project" value="UniProtKB-KW"/>
</dbReference>
<protein>
    <recommendedName>
        <fullName evidence="4">Peptidase M20 dimerisation domain-containing protein</fullName>
    </recommendedName>
</protein>
<evidence type="ECO:0000313" key="5">
    <source>
        <dbReference type="EMBL" id="PSN83127.1"/>
    </source>
</evidence>
<dbReference type="InterPro" id="IPR051458">
    <property type="entry name" value="Cyt/Met_Dipeptidase"/>
</dbReference>
<name>A0A2R6A9X5_9ARCH</name>
<dbReference type="Proteomes" id="UP000240569">
    <property type="component" value="Unassembled WGS sequence"/>
</dbReference>
<keyword evidence="1" id="KW-0645">Protease</keyword>
<dbReference type="Pfam" id="PF01546">
    <property type="entry name" value="Peptidase_M20"/>
    <property type="match status" value="1"/>
</dbReference>